<dbReference type="Proteomes" id="UP001221838">
    <property type="component" value="Unassembled WGS sequence"/>
</dbReference>
<evidence type="ECO:0000259" key="2">
    <source>
        <dbReference type="PROSITE" id="PS50960"/>
    </source>
</evidence>
<dbReference type="Gene3D" id="1.10.10.60">
    <property type="entry name" value="Homeodomain-like"/>
    <property type="match status" value="1"/>
</dbReference>
<dbReference type="InterPro" id="IPR009057">
    <property type="entry name" value="Homeodomain-like_sf"/>
</dbReference>
<evidence type="ECO:0000259" key="3">
    <source>
        <dbReference type="PROSITE" id="PS50994"/>
    </source>
</evidence>
<dbReference type="InterPro" id="IPR012337">
    <property type="entry name" value="RNaseH-like_sf"/>
</dbReference>
<dbReference type="SUPFAM" id="SSF53098">
    <property type="entry name" value="Ribonuclease H-like"/>
    <property type="match status" value="1"/>
</dbReference>
<organism evidence="4 5">
    <name type="scientific">Stigmatella ashevillensis</name>
    <dbReference type="NCBI Taxonomy" id="2995309"/>
    <lineage>
        <taxon>Bacteria</taxon>
        <taxon>Pseudomonadati</taxon>
        <taxon>Myxococcota</taxon>
        <taxon>Myxococcia</taxon>
        <taxon>Myxococcales</taxon>
        <taxon>Cystobacterineae</taxon>
        <taxon>Archangiaceae</taxon>
        <taxon>Stigmatella</taxon>
    </lineage>
</organism>
<gene>
    <name evidence="4" type="ORF">POL68_08125</name>
</gene>
<dbReference type="Pfam" id="PF13333">
    <property type="entry name" value="rve_2"/>
    <property type="match status" value="1"/>
</dbReference>
<dbReference type="PANTHER" id="PTHR46889">
    <property type="entry name" value="TRANSPOSASE INSF FOR INSERTION SEQUENCE IS3B-RELATED"/>
    <property type="match status" value="1"/>
</dbReference>
<comment type="caution">
    <text evidence="4">The sequence shown here is derived from an EMBL/GenBank/DDBJ whole genome shotgun (WGS) entry which is preliminary data.</text>
</comment>
<evidence type="ECO:0000313" key="4">
    <source>
        <dbReference type="EMBL" id="MDC0708431.1"/>
    </source>
</evidence>
<dbReference type="InterPro" id="IPR025948">
    <property type="entry name" value="HTH-like_dom"/>
</dbReference>
<feature type="region of interest" description="Disordered" evidence="1">
    <location>
        <begin position="193"/>
        <end position="223"/>
    </location>
</feature>
<dbReference type="RefSeq" id="WP_272136276.1">
    <property type="nucleotide sequence ID" value="NZ_JAQNDM010000002.1"/>
</dbReference>
<accession>A0ABT5D438</accession>
<dbReference type="InterPro" id="IPR048020">
    <property type="entry name" value="Transpos_IS3"/>
</dbReference>
<dbReference type="InterPro" id="IPR007889">
    <property type="entry name" value="HTH_Psq"/>
</dbReference>
<dbReference type="Pfam" id="PF00665">
    <property type="entry name" value="rve"/>
    <property type="match status" value="1"/>
</dbReference>
<evidence type="ECO:0000313" key="5">
    <source>
        <dbReference type="Proteomes" id="UP001221838"/>
    </source>
</evidence>
<dbReference type="Pfam" id="PF13276">
    <property type="entry name" value="HTH_21"/>
    <property type="match status" value="1"/>
</dbReference>
<dbReference type="PROSITE" id="PS50994">
    <property type="entry name" value="INTEGRASE"/>
    <property type="match status" value="1"/>
</dbReference>
<feature type="domain" description="HTH psq-type" evidence="2">
    <location>
        <begin position="1"/>
        <end position="52"/>
    </location>
</feature>
<name>A0ABT5D438_9BACT</name>
<proteinExistence type="predicted"/>
<dbReference type="InterPro" id="IPR001584">
    <property type="entry name" value="Integrase_cat-core"/>
</dbReference>
<dbReference type="PANTHER" id="PTHR46889:SF4">
    <property type="entry name" value="TRANSPOSASE INSO FOR INSERTION SEQUENCE ELEMENT IS911B-RELATED"/>
    <property type="match status" value="1"/>
</dbReference>
<dbReference type="PROSITE" id="PS50960">
    <property type="entry name" value="HTH_PSQ"/>
    <property type="match status" value="1"/>
</dbReference>
<dbReference type="InterPro" id="IPR002514">
    <property type="entry name" value="Transposase_8"/>
</dbReference>
<evidence type="ECO:0000256" key="1">
    <source>
        <dbReference type="SAM" id="MobiDB-lite"/>
    </source>
</evidence>
<feature type="domain" description="Integrase catalytic" evidence="3">
    <location>
        <begin position="221"/>
        <end position="384"/>
    </location>
</feature>
<keyword evidence="5" id="KW-1185">Reference proteome</keyword>
<protein>
    <submittedName>
        <fullName evidence="4">IS3 family transposase</fullName>
    </submittedName>
</protein>
<dbReference type="Gene3D" id="3.30.420.10">
    <property type="entry name" value="Ribonuclease H-like superfamily/Ribonuclease H"/>
    <property type="match status" value="1"/>
</dbReference>
<sequence length="390" mass="44965">MERRKRRKFSEEFKAEAVRLAREGGKSLSQVAKDLDLTESALRQWVQHAERSEAPTGPEPLSPSEREELLQLRKENRQLLMERDFLKKAGGLLREGGLEVKFEFIDAQKAFFPVEFLCEQLGVSRSGYYAWRERPKSARQQQDKQLAEEVAKVHQESRGTYGSPRVHAEMRARGRKVSRKRVARLMEEQKLQARKKRRAVRTTDSKHPNPVAPNVLERDFSPDKPNSTWSTDITYVWTGEGWLYLAVVLDLFSRRVVGWSMSQHIDTPLVLGALEMALEGRQPPKGLIHHSDRGSQYASAEYQQALASRGIQCSMSRKGNCWDNAVVESFFSSLKMELVYQTQFDTRHQARSALFEYIEVFYNRTRRHSTLGYMTPLEFERTALPVTLAA</sequence>
<dbReference type="Pfam" id="PF01527">
    <property type="entry name" value="HTH_Tnp_1"/>
    <property type="match status" value="1"/>
</dbReference>
<dbReference type="NCBIfam" id="NF033516">
    <property type="entry name" value="transpos_IS3"/>
    <property type="match status" value="1"/>
</dbReference>
<dbReference type="InterPro" id="IPR036397">
    <property type="entry name" value="RNaseH_sf"/>
</dbReference>
<dbReference type="SUPFAM" id="SSF46689">
    <property type="entry name" value="Homeodomain-like"/>
    <property type="match status" value="1"/>
</dbReference>
<reference evidence="4 5" key="1">
    <citation type="submission" date="2022-11" db="EMBL/GenBank/DDBJ databases">
        <title>Minimal conservation of predation-associated metabolite biosynthetic gene clusters underscores biosynthetic potential of Myxococcota including descriptions for ten novel species: Archangium lansinium sp. nov., Myxococcus landrumus sp. nov., Nannocystis bai.</title>
        <authorList>
            <person name="Ahearne A."/>
            <person name="Stevens C."/>
            <person name="Dowd S."/>
        </authorList>
    </citation>
    <scope>NUCLEOTIDE SEQUENCE [LARGE SCALE GENOMIC DNA]</scope>
    <source>
        <strain evidence="4 5">NCWAL01</strain>
    </source>
</reference>
<dbReference type="InterPro" id="IPR050900">
    <property type="entry name" value="Transposase_IS3/IS150/IS904"/>
</dbReference>
<dbReference type="EMBL" id="JAQNDM010000002">
    <property type="protein sequence ID" value="MDC0708431.1"/>
    <property type="molecule type" value="Genomic_DNA"/>
</dbReference>